<dbReference type="GO" id="GO:0003677">
    <property type="term" value="F:DNA binding"/>
    <property type="evidence" value="ECO:0007669"/>
    <property type="project" value="UniProtKB-KW"/>
</dbReference>
<dbReference type="SMART" id="SM00422">
    <property type="entry name" value="HTH_MERR"/>
    <property type="match status" value="1"/>
</dbReference>
<dbReference type="PANTHER" id="PTHR30204:SF96">
    <property type="entry name" value="CHROMOSOME-ANCHORING PROTEIN RACA"/>
    <property type="match status" value="1"/>
</dbReference>
<dbReference type="RefSeq" id="WP_007715253.1">
    <property type="nucleotide sequence ID" value="NZ_JAWRJJ010000432.1"/>
</dbReference>
<dbReference type="EMBL" id="QSBM01000014">
    <property type="protein sequence ID" value="RGX26989.1"/>
    <property type="molecule type" value="Genomic_DNA"/>
</dbReference>
<dbReference type="Gene3D" id="1.10.1660.10">
    <property type="match status" value="1"/>
</dbReference>
<evidence type="ECO:0000259" key="3">
    <source>
        <dbReference type="PROSITE" id="PS50937"/>
    </source>
</evidence>
<dbReference type="SUPFAM" id="SSF55136">
    <property type="entry name" value="Probable bacterial effector-binding domain"/>
    <property type="match status" value="1"/>
</dbReference>
<dbReference type="InterPro" id="IPR047057">
    <property type="entry name" value="MerR_fam"/>
</dbReference>
<feature type="compositionally biased region" description="Basic and acidic residues" evidence="2">
    <location>
        <begin position="16"/>
        <end position="42"/>
    </location>
</feature>
<name>A0A413FC46_9FIRM</name>
<keyword evidence="1" id="KW-0238">DNA-binding</keyword>
<proteinExistence type="predicted"/>
<feature type="domain" description="HTH merR-type" evidence="3">
    <location>
        <begin position="44"/>
        <end position="114"/>
    </location>
</feature>
<dbReference type="OrthoDB" id="9773308at2"/>
<evidence type="ECO:0000256" key="2">
    <source>
        <dbReference type="SAM" id="MobiDB-lite"/>
    </source>
</evidence>
<accession>A0A413FC46</accession>
<dbReference type="Gene3D" id="3.20.80.10">
    <property type="entry name" value="Regulatory factor, effector binding domain"/>
    <property type="match status" value="1"/>
</dbReference>
<gene>
    <name evidence="4" type="ORF">DWV29_18115</name>
</gene>
<organism evidence="4 5">
    <name type="scientific">Enterocloster asparagiformis</name>
    <dbReference type="NCBI Taxonomy" id="333367"/>
    <lineage>
        <taxon>Bacteria</taxon>
        <taxon>Bacillati</taxon>
        <taxon>Bacillota</taxon>
        <taxon>Clostridia</taxon>
        <taxon>Lachnospirales</taxon>
        <taxon>Lachnospiraceae</taxon>
        <taxon>Enterocloster</taxon>
    </lineage>
</organism>
<dbReference type="InterPro" id="IPR029442">
    <property type="entry name" value="GyrI-like"/>
</dbReference>
<evidence type="ECO:0000313" key="4">
    <source>
        <dbReference type="EMBL" id="RGX26989.1"/>
    </source>
</evidence>
<dbReference type="GO" id="GO:0003700">
    <property type="term" value="F:DNA-binding transcription factor activity"/>
    <property type="evidence" value="ECO:0007669"/>
    <property type="project" value="InterPro"/>
</dbReference>
<dbReference type="Proteomes" id="UP000283880">
    <property type="component" value="Unassembled WGS sequence"/>
</dbReference>
<comment type="caution">
    <text evidence="4">The sequence shown here is derived from an EMBL/GenBank/DDBJ whole genome shotgun (WGS) entry which is preliminary data.</text>
</comment>
<dbReference type="AlphaFoldDB" id="A0A413FC46"/>
<dbReference type="InterPro" id="IPR011256">
    <property type="entry name" value="Reg_factor_effector_dom_sf"/>
</dbReference>
<dbReference type="PANTHER" id="PTHR30204">
    <property type="entry name" value="REDOX-CYCLING DRUG-SENSING TRANSCRIPTIONAL ACTIVATOR SOXR"/>
    <property type="match status" value="1"/>
</dbReference>
<feature type="region of interest" description="Disordered" evidence="2">
    <location>
        <begin position="1"/>
        <end position="42"/>
    </location>
</feature>
<dbReference type="PROSITE" id="PS50937">
    <property type="entry name" value="HTH_MERR_2"/>
    <property type="match status" value="1"/>
</dbReference>
<dbReference type="Pfam" id="PF06445">
    <property type="entry name" value="GyrI-like"/>
    <property type="match status" value="1"/>
</dbReference>
<dbReference type="InterPro" id="IPR000551">
    <property type="entry name" value="MerR-type_HTH_dom"/>
</dbReference>
<evidence type="ECO:0000256" key="1">
    <source>
        <dbReference type="ARBA" id="ARBA00023125"/>
    </source>
</evidence>
<dbReference type="InterPro" id="IPR009061">
    <property type="entry name" value="DNA-bd_dom_put_sf"/>
</dbReference>
<dbReference type="Pfam" id="PF13411">
    <property type="entry name" value="MerR_1"/>
    <property type="match status" value="1"/>
</dbReference>
<protein>
    <submittedName>
        <fullName evidence="4">MerR family transcriptional regulator</fullName>
    </submittedName>
</protein>
<dbReference type="SUPFAM" id="SSF46955">
    <property type="entry name" value="Putative DNA-binding domain"/>
    <property type="match status" value="1"/>
</dbReference>
<dbReference type="CDD" id="cd01107">
    <property type="entry name" value="HTH_BmrR"/>
    <property type="match status" value="1"/>
</dbReference>
<reference evidence="4 5" key="1">
    <citation type="submission" date="2018-08" db="EMBL/GenBank/DDBJ databases">
        <title>A genome reference for cultivated species of the human gut microbiota.</title>
        <authorList>
            <person name="Zou Y."/>
            <person name="Xue W."/>
            <person name="Luo G."/>
        </authorList>
    </citation>
    <scope>NUCLEOTIDE SEQUENCE [LARGE SCALE GENOMIC DNA]</scope>
    <source>
        <strain evidence="4 5">AF04-15</strain>
    </source>
</reference>
<evidence type="ECO:0000313" key="5">
    <source>
        <dbReference type="Proteomes" id="UP000283880"/>
    </source>
</evidence>
<sequence length="323" mass="37430">MSEHRNSRRSQAAASERSRSPEGERPAAARAHRKEEPPTKDKEYYTIGEVGKICNISAKALRYYDKIGVISPDYICEENGYRYYSRKTLLTVPVMKYYKQMGFKLEEMQELLGGNTYYYVQQNFRSKIDELKAQEQEIHDSLVAVKDWYELVREAQMVIRNDIRDISVKFMSQESFCFMDQEFSYEYMDSIINIPWTNYLEEIGQKITGPVILRFPSLEEKMKGNCARARIMQRAVLPDEKNPGQTTVGGGMAVSVYHIGSHETIDREYGRILEWAGKRGYQCGPECYERYVVDYWTTREPAEFVTEVIVPVVKAAESGNIPL</sequence>